<accession>A0ACC2P9Y7</accession>
<name>A0ACC2P9Y7_9HYME</name>
<dbReference type="Proteomes" id="UP001239111">
    <property type="component" value="Chromosome 2"/>
</dbReference>
<organism evidence="1 2">
    <name type="scientific">Eretmocerus hayati</name>
    <dbReference type="NCBI Taxonomy" id="131215"/>
    <lineage>
        <taxon>Eukaryota</taxon>
        <taxon>Metazoa</taxon>
        <taxon>Ecdysozoa</taxon>
        <taxon>Arthropoda</taxon>
        <taxon>Hexapoda</taxon>
        <taxon>Insecta</taxon>
        <taxon>Pterygota</taxon>
        <taxon>Neoptera</taxon>
        <taxon>Endopterygota</taxon>
        <taxon>Hymenoptera</taxon>
        <taxon>Apocrita</taxon>
        <taxon>Proctotrupomorpha</taxon>
        <taxon>Chalcidoidea</taxon>
        <taxon>Aphelinidae</taxon>
        <taxon>Aphelininae</taxon>
        <taxon>Eretmocerus</taxon>
    </lineage>
</organism>
<keyword evidence="2" id="KW-1185">Reference proteome</keyword>
<evidence type="ECO:0000313" key="1">
    <source>
        <dbReference type="EMBL" id="KAJ8679676.1"/>
    </source>
</evidence>
<proteinExistence type="predicted"/>
<evidence type="ECO:0000313" key="2">
    <source>
        <dbReference type="Proteomes" id="UP001239111"/>
    </source>
</evidence>
<sequence length="468" mass="50616">MVVTSPTNQLASSLVNAKLLPQWIASLAVLFLLSQIGSMFGWTSPYSARLTSRDSPIPLTLDQMSWVASQLNLGRVVGAFIGGICAYHWGSKKTILLTLVPILTGWILITIADGPLLLYISRFSSGLGLGMAFNCFPLFVGEIASPKIRGTIITIALCGSSLGFMLASILGSYLSLNNSALVFLAIGLVDVSIFLWLPETPHHLLKLGKTEAAKRSLEWYRGGIDVSEELDTVQKYVSSASLESFGHKLKEFGNPVIRKTCFISVMLYVFMQVCGFNSVMLYMEIILRKGGSDVIPPSYGAVVVSGLGAITSALTVNMMDKFGRKGVTAVSSLGTSLSMVALGTYFLLIGYGLDMTGFTWLPLASIILFNEAFVIGLMIVPSAVMSELFPANIKSIAACISGFIASIFAFGSSKTYQPLVDTFGEAYVFYIYAMINALCIPFVIFVMPETKRKSLQQIQDDLMKGIKG</sequence>
<reference evidence="1" key="1">
    <citation type="submission" date="2023-04" db="EMBL/GenBank/DDBJ databases">
        <title>A chromosome-level genome assembly of the parasitoid wasp Eretmocerus hayati.</title>
        <authorList>
            <person name="Zhong Y."/>
            <person name="Liu S."/>
            <person name="Liu Y."/>
        </authorList>
    </citation>
    <scope>NUCLEOTIDE SEQUENCE</scope>
    <source>
        <strain evidence="1">ZJU_SS_LIU_2023</strain>
    </source>
</reference>
<gene>
    <name evidence="1" type="ORF">QAD02_015463</name>
</gene>
<protein>
    <submittedName>
        <fullName evidence="1">Uncharacterized protein</fullName>
    </submittedName>
</protein>
<dbReference type="EMBL" id="CM056742">
    <property type="protein sequence ID" value="KAJ8679676.1"/>
    <property type="molecule type" value="Genomic_DNA"/>
</dbReference>
<comment type="caution">
    <text evidence="1">The sequence shown here is derived from an EMBL/GenBank/DDBJ whole genome shotgun (WGS) entry which is preliminary data.</text>
</comment>